<dbReference type="RefSeq" id="WP_060845655.1">
    <property type="nucleotide sequence ID" value="NZ_AP014704.1"/>
</dbReference>
<evidence type="ECO:0000256" key="1">
    <source>
        <dbReference type="SAM" id="MobiDB-lite"/>
    </source>
</evidence>
<proteinExistence type="predicted"/>
<dbReference type="KEGG" id="maqu:Maq22A_c03215"/>
<accession>A0A0C6FN75</accession>
<reference evidence="2 3" key="1">
    <citation type="journal article" date="2015" name="Genome Announc.">
        <title>Complete Genome Sequence of Methylobacterium aquaticum Strain 22A, Isolated from Racomitrium japonicum Moss.</title>
        <authorList>
            <person name="Tani A."/>
            <person name="Ogura Y."/>
            <person name="Hayashi T."/>
            <person name="Kimbara K."/>
        </authorList>
    </citation>
    <scope>NUCLEOTIDE SEQUENCE [LARGE SCALE GENOMIC DNA]</scope>
    <source>
        <strain evidence="2 3">MA-22A</strain>
    </source>
</reference>
<evidence type="ECO:0000313" key="3">
    <source>
        <dbReference type="Proteomes" id="UP000061432"/>
    </source>
</evidence>
<dbReference type="OrthoDB" id="7988780at2"/>
<organism evidence="2 3">
    <name type="scientific">Methylobacterium aquaticum</name>
    <dbReference type="NCBI Taxonomy" id="270351"/>
    <lineage>
        <taxon>Bacteria</taxon>
        <taxon>Pseudomonadati</taxon>
        <taxon>Pseudomonadota</taxon>
        <taxon>Alphaproteobacteria</taxon>
        <taxon>Hyphomicrobiales</taxon>
        <taxon>Methylobacteriaceae</taxon>
        <taxon>Methylobacterium</taxon>
    </lineage>
</organism>
<feature type="compositionally biased region" description="Basic residues" evidence="1">
    <location>
        <begin position="136"/>
        <end position="146"/>
    </location>
</feature>
<dbReference type="Proteomes" id="UP000061432">
    <property type="component" value="Chromosome"/>
</dbReference>
<evidence type="ECO:0000313" key="2">
    <source>
        <dbReference type="EMBL" id="BAQ44090.1"/>
    </source>
</evidence>
<dbReference type="EMBL" id="AP014704">
    <property type="protein sequence ID" value="BAQ44090.1"/>
    <property type="molecule type" value="Genomic_DNA"/>
</dbReference>
<feature type="compositionally biased region" description="Polar residues" evidence="1">
    <location>
        <begin position="168"/>
        <end position="196"/>
    </location>
</feature>
<feature type="region of interest" description="Disordered" evidence="1">
    <location>
        <begin position="125"/>
        <end position="201"/>
    </location>
</feature>
<protein>
    <submittedName>
        <fullName evidence="2">Uncharacterized protein</fullName>
    </submittedName>
</protein>
<dbReference type="STRING" id="270351.Maq22A_c03215"/>
<reference evidence="3" key="2">
    <citation type="submission" date="2015-01" db="EMBL/GenBank/DDBJ databases">
        <title>Complete genome sequence of Methylobacterium aquaticum strain 22A.</title>
        <authorList>
            <person name="Tani A."/>
            <person name="Ogura Y."/>
            <person name="Hayashi T."/>
        </authorList>
    </citation>
    <scope>NUCLEOTIDE SEQUENCE [LARGE SCALE GENOMIC DNA]</scope>
    <source>
        <strain evidence="3">MA-22A</strain>
    </source>
</reference>
<sequence>MRDKGRMRETATIGAIGSLPGASRGYLPLLPTACVAICLAAGSLYWREPEPRAPEGQIVAMQPLPPGADLFRGAPEGEGRVRAPYPLEFERQFPLVATLPPEAAMPAEATPLVLPVIAEARIGEKAAEEKPEGKAARRAAAPHRSRAVPALAGLRPPARPEMPKAKAQTESAPETGRSPATRTASTGPETGRSSSPWLPFMPTGRVVTQTVAAMGDGMVNAGAAMIDLIDRRR</sequence>
<gene>
    <name evidence="2" type="ORF">Maq22A_c03215</name>
</gene>
<feature type="compositionally biased region" description="Basic and acidic residues" evidence="1">
    <location>
        <begin position="125"/>
        <end position="135"/>
    </location>
</feature>
<dbReference type="AlphaFoldDB" id="A0A0C6FN75"/>
<dbReference type="PATRIC" id="fig|270351.10.peg.623"/>
<name>A0A0C6FN75_9HYPH</name>
<feature type="compositionally biased region" description="Low complexity" evidence="1">
    <location>
        <begin position="147"/>
        <end position="156"/>
    </location>
</feature>